<protein>
    <submittedName>
        <fullName evidence="2">Putative lipoprotein LplA</fullName>
    </submittedName>
</protein>
<sequence>MPTTFSSLSASGVSRRSFLTVTGTAAGLGALTACSGSGGSSGGASESANLTLPTYRESTGAAPDLPGTAEGVQPGYLTFPESFEATTAAKPLTGTASGLTETFATPPPAMDQNPFWQRLNSALGGDLDLIIGTDPGYPEKFATILASDDLPDMMWVPPNQGIPNVGQMLEAKFTDLTDYLSGDAVLEYPNLAALKPSSWQTAVVNGKIWGAPIPSTPFGQVMCGNPDVWERVGGFTFTDIEDLFDKATEISDGNTFAFEPAVRNVLNIISQCYGAPNTWRVNSDRTLTRNWETEEYKAAIEFVARCWAAGLIYEDLNLANPQPLAAQGRIASFVSVGPQGVGQLRDYDPGLPAVPLVPFAATSDSRPSYNMGYGTVGFTPFKQADEGKIRELLALVNWLSAPFGSAEYVQKQFGTEGEDWTRDSAGDLQPTPAAETNVPGLVSALNIMTSGETVLYSPGFPEDTEAAHALQGELIKLAMYSPVRGLYSDTNTKDGATISVPVNDTIVDVITGRATIADFEAAVTRFNEEGGEKIREEFEAVLPDDVPVTPTA</sequence>
<dbReference type="AlphaFoldDB" id="C5C3D6"/>
<evidence type="ECO:0000256" key="1">
    <source>
        <dbReference type="SAM" id="MobiDB-lite"/>
    </source>
</evidence>
<organism evidence="2 3">
    <name type="scientific">Beutenbergia cavernae (strain ATCC BAA-8 / DSM 12333 / CCUG 43141 / JCM 11478 / NBRC 16432 / NCIMB 13614 / HKI 0122)</name>
    <dbReference type="NCBI Taxonomy" id="471853"/>
    <lineage>
        <taxon>Bacteria</taxon>
        <taxon>Bacillati</taxon>
        <taxon>Actinomycetota</taxon>
        <taxon>Actinomycetes</taxon>
        <taxon>Micrococcales</taxon>
        <taxon>Beutenbergiaceae</taxon>
        <taxon>Beutenbergia</taxon>
    </lineage>
</organism>
<dbReference type="Gene3D" id="3.40.190.10">
    <property type="entry name" value="Periplasmic binding protein-like II"/>
    <property type="match status" value="3"/>
</dbReference>
<proteinExistence type="predicted"/>
<dbReference type="SUPFAM" id="SSF53850">
    <property type="entry name" value="Periplasmic binding protein-like II"/>
    <property type="match status" value="1"/>
</dbReference>
<keyword evidence="2" id="KW-0449">Lipoprotein</keyword>
<accession>C5C3D6</accession>
<gene>
    <name evidence="2" type="ordered locus">Bcav_1579</name>
</gene>
<feature type="region of interest" description="Disordered" evidence="1">
    <location>
        <begin position="56"/>
        <end position="75"/>
    </location>
</feature>
<keyword evidence="3" id="KW-1185">Reference proteome</keyword>
<dbReference type="PROSITE" id="PS51318">
    <property type="entry name" value="TAT"/>
    <property type="match status" value="1"/>
</dbReference>
<name>C5C3D6_BEUC1</name>
<evidence type="ECO:0000313" key="2">
    <source>
        <dbReference type="EMBL" id="ACQ79835.1"/>
    </source>
</evidence>
<dbReference type="eggNOG" id="COG1653">
    <property type="taxonomic scope" value="Bacteria"/>
</dbReference>
<dbReference type="OrthoDB" id="2513152at2"/>
<dbReference type="KEGG" id="bcv:Bcav_1579"/>
<dbReference type="EMBL" id="CP001618">
    <property type="protein sequence ID" value="ACQ79835.1"/>
    <property type="molecule type" value="Genomic_DNA"/>
</dbReference>
<dbReference type="Proteomes" id="UP000007962">
    <property type="component" value="Chromosome"/>
</dbReference>
<dbReference type="HOGENOM" id="CLU_035417_0_0_11"/>
<reference evidence="2 3" key="1">
    <citation type="journal article" date="2009" name="Stand. Genomic Sci.">
        <title>Complete genome sequence of Beutenbergia cavernae type strain (HKI 0122).</title>
        <authorList>
            <person name="Land M."/>
            <person name="Pukall R."/>
            <person name="Abt B."/>
            <person name="Goker M."/>
            <person name="Rohde M."/>
            <person name="Glavina Del Rio T."/>
            <person name="Tice H."/>
            <person name="Copeland A."/>
            <person name="Cheng J.F."/>
            <person name="Lucas S."/>
            <person name="Chen F."/>
            <person name="Nolan M."/>
            <person name="Bruce D."/>
            <person name="Goodwin L."/>
            <person name="Pitluck S."/>
            <person name="Ivanova N."/>
            <person name="Mavromatis K."/>
            <person name="Ovchinnikova G."/>
            <person name="Pati A."/>
            <person name="Chen A."/>
            <person name="Palaniappan K."/>
            <person name="Hauser L."/>
            <person name="Chang Y.J."/>
            <person name="Jefferies C.C."/>
            <person name="Saunders E."/>
            <person name="Brettin T."/>
            <person name="Detter J.C."/>
            <person name="Han C."/>
            <person name="Chain P."/>
            <person name="Bristow J."/>
            <person name="Eisen J.A."/>
            <person name="Markowitz V."/>
            <person name="Hugenholtz P."/>
            <person name="Kyrpides N.C."/>
            <person name="Klenk H.P."/>
            <person name="Lapidus A."/>
        </authorList>
    </citation>
    <scope>NUCLEOTIDE SEQUENCE [LARGE SCALE GENOMIC DNA]</scope>
    <source>
        <strain evidence="3">ATCC BAA-8 / DSM 12333 / NBRC 16432</strain>
    </source>
</reference>
<evidence type="ECO:0000313" key="3">
    <source>
        <dbReference type="Proteomes" id="UP000007962"/>
    </source>
</evidence>
<dbReference type="STRING" id="471853.Bcav_1579"/>
<dbReference type="RefSeq" id="WP_015882075.1">
    <property type="nucleotide sequence ID" value="NC_012669.1"/>
</dbReference>
<dbReference type="InterPro" id="IPR006311">
    <property type="entry name" value="TAT_signal"/>
</dbReference>